<dbReference type="Gene3D" id="2.40.50.140">
    <property type="entry name" value="Nucleic acid-binding proteins"/>
    <property type="match status" value="1"/>
</dbReference>
<dbReference type="GO" id="GO:0032040">
    <property type="term" value="C:small-subunit processome"/>
    <property type="evidence" value="ECO:0007669"/>
    <property type="project" value="TreeGrafter"/>
</dbReference>
<dbReference type="PANTHER" id="PTHR23270">
    <property type="entry name" value="PROGRAMMED CELL DEATH PROTEIN 11 PRE-RRNA PROCESSING PROTEIN RRP5"/>
    <property type="match status" value="1"/>
</dbReference>
<dbReference type="InterPro" id="IPR045209">
    <property type="entry name" value="Rrp5"/>
</dbReference>
<accession>A0A427B5E6</accession>
<dbReference type="Proteomes" id="UP000287651">
    <property type="component" value="Unassembled WGS sequence"/>
</dbReference>
<dbReference type="PANTHER" id="PTHR23270:SF10">
    <property type="entry name" value="PROTEIN RRP5 HOMOLOG"/>
    <property type="match status" value="1"/>
</dbReference>
<feature type="domain" description="S1 motif" evidence="2">
    <location>
        <begin position="59"/>
        <end position="100"/>
    </location>
</feature>
<dbReference type="Pfam" id="PF00575">
    <property type="entry name" value="S1"/>
    <property type="match status" value="1"/>
</dbReference>
<dbReference type="GO" id="GO:0003723">
    <property type="term" value="F:RNA binding"/>
    <property type="evidence" value="ECO:0007669"/>
    <property type="project" value="TreeGrafter"/>
</dbReference>
<reference evidence="3 4" key="1">
    <citation type="journal article" date="2014" name="Agronomy (Basel)">
        <title>A Draft Genome Sequence for Ensete ventricosum, the Drought-Tolerant Tree Against Hunger.</title>
        <authorList>
            <person name="Harrison J."/>
            <person name="Moore K.A."/>
            <person name="Paszkiewicz K."/>
            <person name="Jones T."/>
            <person name="Grant M."/>
            <person name="Ambacheew D."/>
            <person name="Muzemil S."/>
            <person name="Studholme D.J."/>
        </authorList>
    </citation>
    <scope>NUCLEOTIDE SEQUENCE [LARGE SCALE GENOMIC DNA]</scope>
</reference>
<evidence type="ECO:0000313" key="4">
    <source>
        <dbReference type="Proteomes" id="UP000287651"/>
    </source>
</evidence>
<comment type="caution">
    <text evidence="3">The sequence shown here is derived from an EMBL/GenBank/DDBJ whole genome shotgun (WGS) entry which is preliminary data.</text>
</comment>
<dbReference type="AlphaFoldDB" id="A0A427B5E6"/>
<gene>
    <name evidence="3" type="ORF">B296_00016999</name>
</gene>
<evidence type="ECO:0000259" key="2">
    <source>
        <dbReference type="Pfam" id="PF00575"/>
    </source>
</evidence>
<protein>
    <recommendedName>
        <fullName evidence="2">S1 motif domain-containing protein</fullName>
    </recommendedName>
</protein>
<dbReference type="SUPFAM" id="SSF50249">
    <property type="entry name" value="Nucleic acid-binding proteins"/>
    <property type="match status" value="1"/>
</dbReference>
<organism evidence="3 4">
    <name type="scientific">Ensete ventricosum</name>
    <name type="common">Abyssinian banana</name>
    <name type="synonym">Musa ensete</name>
    <dbReference type="NCBI Taxonomy" id="4639"/>
    <lineage>
        <taxon>Eukaryota</taxon>
        <taxon>Viridiplantae</taxon>
        <taxon>Streptophyta</taxon>
        <taxon>Embryophyta</taxon>
        <taxon>Tracheophyta</taxon>
        <taxon>Spermatophyta</taxon>
        <taxon>Magnoliopsida</taxon>
        <taxon>Liliopsida</taxon>
        <taxon>Zingiberales</taxon>
        <taxon>Musaceae</taxon>
        <taxon>Ensete</taxon>
    </lineage>
</organism>
<dbReference type="InterPro" id="IPR003029">
    <property type="entry name" value="S1_domain"/>
</dbReference>
<dbReference type="GO" id="GO:0006364">
    <property type="term" value="P:rRNA processing"/>
    <property type="evidence" value="ECO:0007669"/>
    <property type="project" value="InterPro"/>
</dbReference>
<feature type="region of interest" description="Disordered" evidence="1">
    <location>
        <begin position="206"/>
        <end position="231"/>
    </location>
</feature>
<sequence length="308" mass="34900">MMNFRVSCSKRFEKIDDLHPDMNIQMFFEVFAALFGHTVRIPRLTISIPWYVPYRAGLGTLVGLCHVSELSDEHIDNIEASYATGDKVVSKILKVSSSRRTLGKSFLPFYLFCTQIDEERQRISLGMKKSYIENASGVDQSHAMNGSHDHVESDSASMDNELIDLLHNDDLIKHHKMLGHDNVGSEIFTPSGRSSSVLPLQVSLEDSDGSDLDNPIIAGQDGAKENEQAAKRDRCLKKKAKDEKELEIIAAEERRLQNDMPRTEDEFEKLVRRSPNSSFVWIKYMAFMLSVAETEKARNVAERYGINL</sequence>
<feature type="compositionally biased region" description="Basic and acidic residues" evidence="1">
    <location>
        <begin position="222"/>
        <end position="231"/>
    </location>
</feature>
<evidence type="ECO:0000256" key="1">
    <source>
        <dbReference type="SAM" id="MobiDB-lite"/>
    </source>
</evidence>
<dbReference type="InterPro" id="IPR012340">
    <property type="entry name" value="NA-bd_OB-fold"/>
</dbReference>
<dbReference type="Gene3D" id="1.25.40.10">
    <property type="entry name" value="Tetratricopeptide repeat domain"/>
    <property type="match status" value="1"/>
</dbReference>
<evidence type="ECO:0000313" key="3">
    <source>
        <dbReference type="EMBL" id="RRT83690.1"/>
    </source>
</evidence>
<dbReference type="EMBL" id="AMZH03000448">
    <property type="protein sequence ID" value="RRT83690.1"/>
    <property type="molecule type" value="Genomic_DNA"/>
</dbReference>
<name>A0A427B5E6_ENSVE</name>
<proteinExistence type="predicted"/>
<dbReference type="InterPro" id="IPR011990">
    <property type="entry name" value="TPR-like_helical_dom_sf"/>
</dbReference>